<protein>
    <submittedName>
        <fullName evidence="1">Kinase family protein</fullName>
    </submittedName>
</protein>
<keyword evidence="2" id="KW-1185">Reference proteome</keyword>
<keyword evidence="1" id="KW-0808">Transferase</keyword>
<dbReference type="EMBL" id="CM051400">
    <property type="protein sequence ID" value="KAJ4714562.1"/>
    <property type="molecule type" value="Genomic_DNA"/>
</dbReference>
<comment type="caution">
    <text evidence="1">The sequence shown here is derived from an EMBL/GenBank/DDBJ whole genome shotgun (WGS) entry which is preliminary data.</text>
</comment>
<evidence type="ECO:0000313" key="1">
    <source>
        <dbReference type="EMBL" id="KAJ4714562.1"/>
    </source>
</evidence>
<accession>A0ACC1XSY0</accession>
<organism evidence="1 2">
    <name type="scientific">Melia azedarach</name>
    <name type="common">Chinaberry tree</name>
    <dbReference type="NCBI Taxonomy" id="155640"/>
    <lineage>
        <taxon>Eukaryota</taxon>
        <taxon>Viridiplantae</taxon>
        <taxon>Streptophyta</taxon>
        <taxon>Embryophyta</taxon>
        <taxon>Tracheophyta</taxon>
        <taxon>Spermatophyta</taxon>
        <taxon>Magnoliopsida</taxon>
        <taxon>eudicotyledons</taxon>
        <taxon>Gunneridae</taxon>
        <taxon>Pentapetalae</taxon>
        <taxon>rosids</taxon>
        <taxon>malvids</taxon>
        <taxon>Sapindales</taxon>
        <taxon>Meliaceae</taxon>
        <taxon>Melia</taxon>
    </lineage>
</organism>
<gene>
    <name evidence="1" type="ORF">OWV82_013030</name>
</gene>
<dbReference type="Proteomes" id="UP001164539">
    <property type="component" value="Chromosome 7"/>
</dbReference>
<proteinExistence type="predicted"/>
<keyword evidence="1" id="KW-0418">Kinase</keyword>
<name>A0ACC1XSY0_MELAZ</name>
<evidence type="ECO:0000313" key="2">
    <source>
        <dbReference type="Proteomes" id="UP001164539"/>
    </source>
</evidence>
<sequence>MDAEDQHKVYVAVGNDLQDGFKTLDWTLRKWKSQSISIVILHVNINISNDFVYTPFGKLPATSVSDEKLEVLRKYEEEKTDNLLSKYIAFCATAKVKAEILKVEKYDEPIHKLILDLISGLRITKLVMGFSFMKSSSWKSRSAISGSFYVHQNKPNYCELFIICGGKLVFLRGDDNNEGTTEDDQGVTVGRTREKANFKSWLTKMFSENGRNPHRLSISSKSLDSPNSHNQWENCVNEIKNYFQQLSSLNLDAENSEAEDVILQTSPSEPNPAPDQTDSNLSVAEKMESLKSKVIEAREMIQLKRKEIKANAERYAKAEWAICLCNTRAEQLETLINEEVADRIGLQKNLESEKEQLFEVKRDVEEGKKRLSSLLELKSELSNKLRLSAMAKRHAEADLEKAVITRAEMVREIEELRRKRDVLHRRIDFCKEKDAIGMVSRASEFGSGYREFEAEDVRLATENFSERLRLKCGGDWTNVYRGRINYTTVAIKMLSNGLSQEDFQAKANLLANIRHPNLVGIMGYCSELKCVILEYMNNGNLRDTLFACQNNYIKCSRVLRWWDRIRIAHEVCSGLAFLHLSEPRPIVHGNLNPSNILLDRNFVAKMTGFGLSTCDQHDMRSDVSAFGVLLLHLLTGRNWAGLVEGTPFLPGSQKELNSLFRVLDETAGKWPLDLAEELAVIAMKCLAVNQEENKDLRIASIAGELDEVRRKADGLVGSRENELVIDRCPSARANKEDPSDVPSVFLCPIFQEVMKSPHVAADGFSYELEAMEEWLGMGHDTSPMTNLRLKHKFLTPNHTLRSLIQEWHSIHRHENIFPSKNVMTMHVI</sequence>
<reference evidence="1 2" key="1">
    <citation type="journal article" date="2023" name="Science">
        <title>Complex scaffold remodeling in plant triterpene biosynthesis.</title>
        <authorList>
            <person name="De La Pena R."/>
            <person name="Hodgson H."/>
            <person name="Liu J.C."/>
            <person name="Stephenson M.J."/>
            <person name="Martin A.C."/>
            <person name="Owen C."/>
            <person name="Harkess A."/>
            <person name="Leebens-Mack J."/>
            <person name="Jimenez L.E."/>
            <person name="Osbourn A."/>
            <person name="Sattely E.S."/>
        </authorList>
    </citation>
    <scope>NUCLEOTIDE SEQUENCE [LARGE SCALE GENOMIC DNA]</scope>
    <source>
        <strain evidence="2">cv. JPN11</strain>
        <tissue evidence="1">Leaf</tissue>
    </source>
</reference>